<name>A0A395JPX0_9GAMM</name>
<dbReference type="Proteomes" id="UP000253083">
    <property type="component" value="Unassembled WGS sequence"/>
</dbReference>
<dbReference type="RefSeq" id="WP_113953239.1">
    <property type="nucleotide sequence ID" value="NZ_QNRT01000001.1"/>
</dbReference>
<dbReference type="OrthoDB" id="7068315at2"/>
<protein>
    <submittedName>
        <fullName evidence="2">Uncharacterized protein</fullName>
    </submittedName>
</protein>
<feature type="chain" id="PRO_5017193849" evidence="1">
    <location>
        <begin position="21"/>
        <end position="126"/>
    </location>
</feature>
<dbReference type="EMBL" id="QNRT01000001">
    <property type="protein sequence ID" value="RBP53694.1"/>
    <property type="molecule type" value="Genomic_DNA"/>
</dbReference>
<keyword evidence="1" id="KW-0732">Signal</keyword>
<comment type="caution">
    <text evidence="2">The sequence shown here is derived from an EMBL/GenBank/DDBJ whole genome shotgun (WGS) entry which is preliminary data.</text>
</comment>
<accession>A0A395JPX0</accession>
<feature type="signal peptide" evidence="1">
    <location>
        <begin position="1"/>
        <end position="20"/>
    </location>
</feature>
<reference evidence="2 3" key="1">
    <citation type="submission" date="2018-06" db="EMBL/GenBank/DDBJ databases">
        <title>Genomic Encyclopedia of Type Strains, Phase IV (KMG-IV): sequencing the most valuable type-strain genomes for metagenomic binning, comparative biology and taxonomic classification.</title>
        <authorList>
            <person name="Goeker M."/>
        </authorList>
    </citation>
    <scope>NUCLEOTIDE SEQUENCE [LARGE SCALE GENOMIC DNA]</scope>
    <source>
        <strain evidence="2 3">DSM 24032</strain>
    </source>
</reference>
<organism evidence="2 3">
    <name type="scientific">Arenicella xantha</name>
    <dbReference type="NCBI Taxonomy" id="644221"/>
    <lineage>
        <taxon>Bacteria</taxon>
        <taxon>Pseudomonadati</taxon>
        <taxon>Pseudomonadota</taxon>
        <taxon>Gammaproteobacteria</taxon>
        <taxon>Arenicellales</taxon>
        <taxon>Arenicellaceae</taxon>
        <taxon>Arenicella</taxon>
    </lineage>
</organism>
<keyword evidence="3" id="KW-1185">Reference proteome</keyword>
<dbReference type="InParanoid" id="A0A395JPX0"/>
<gene>
    <name evidence="2" type="ORF">DFR28_1011082</name>
</gene>
<evidence type="ECO:0000313" key="3">
    <source>
        <dbReference type="Proteomes" id="UP000253083"/>
    </source>
</evidence>
<proteinExistence type="predicted"/>
<evidence type="ECO:0000256" key="1">
    <source>
        <dbReference type="SAM" id="SignalP"/>
    </source>
</evidence>
<dbReference type="AlphaFoldDB" id="A0A395JPX0"/>
<sequence length="126" mass="13495">MNKLLVVFGFTALFGSMAHADMSDSIGQMCEKMKTCAVGKMVEEGDIPPEMIDSMSGMFDGMCKQMLAEHTRAIGNAGLEGKAQSCVDSMLDSSCDELMESQGNFQSPACTEFTEAAEKAGLDTKQ</sequence>
<evidence type="ECO:0000313" key="2">
    <source>
        <dbReference type="EMBL" id="RBP53694.1"/>
    </source>
</evidence>